<keyword evidence="1" id="KW-0732">Signal</keyword>
<dbReference type="EMBL" id="CP103300">
    <property type="protein sequence ID" value="UYM15731.1"/>
    <property type="molecule type" value="Genomic_DNA"/>
</dbReference>
<feature type="chain" id="PRO_5047430109" evidence="1">
    <location>
        <begin position="21"/>
        <end position="174"/>
    </location>
</feature>
<dbReference type="RefSeq" id="WP_262597901.1">
    <property type="nucleotide sequence ID" value="NZ_CP103300.1"/>
</dbReference>
<name>A0ABY6GUH4_9GAMM</name>
<proteinExistence type="predicted"/>
<keyword evidence="3" id="KW-1185">Reference proteome</keyword>
<evidence type="ECO:0000313" key="3">
    <source>
        <dbReference type="Proteomes" id="UP001163255"/>
    </source>
</evidence>
<reference evidence="2" key="1">
    <citation type="submission" date="2022-10" db="EMBL/GenBank/DDBJ databases">
        <title>Completed Genome Sequence of two octocoral isolated bacterium, Endozoicomonas euniceicola EF212T and Endozoicomonas gorgoniicola PS125T.</title>
        <authorList>
            <person name="Chiou Y.-J."/>
            <person name="Chen Y.-H."/>
        </authorList>
    </citation>
    <scope>NUCLEOTIDE SEQUENCE</scope>
    <source>
        <strain evidence="2">EF212</strain>
    </source>
</reference>
<evidence type="ECO:0000256" key="1">
    <source>
        <dbReference type="SAM" id="SignalP"/>
    </source>
</evidence>
<gene>
    <name evidence="2" type="ORF">NX720_23370</name>
</gene>
<organism evidence="2 3">
    <name type="scientific">Endozoicomonas euniceicola</name>
    <dbReference type="NCBI Taxonomy" id="1234143"/>
    <lineage>
        <taxon>Bacteria</taxon>
        <taxon>Pseudomonadati</taxon>
        <taxon>Pseudomonadota</taxon>
        <taxon>Gammaproteobacteria</taxon>
        <taxon>Oceanospirillales</taxon>
        <taxon>Endozoicomonadaceae</taxon>
        <taxon>Endozoicomonas</taxon>
    </lineage>
</organism>
<feature type="signal peptide" evidence="1">
    <location>
        <begin position="1"/>
        <end position="20"/>
    </location>
</feature>
<protein>
    <submittedName>
        <fullName evidence="2">Uncharacterized protein</fullName>
    </submittedName>
</protein>
<evidence type="ECO:0000313" key="2">
    <source>
        <dbReference type="EMBL" id="UYM15731.1"/>
    </source>
</evidence>
<accession>A0ABY6GUH4</accession>
<sequence length="174" mass="19242">MPRTGLIGLLLSPLSLTVIASDLLDLAHKAGFDRCDAAIETEFSDMARVGNAVASTGYFNDRSFNVMATWGNDRDSVWKNTTFIKFGRNCLAYSVVNTTFKNSCATFIEKNPEWTIIREQKDFIWTRNAGGVNAILKSLPNDVCAINYRIHQTYDSSSSSVTSKRPVSDKKNGG</sequence>
<dbReference type="Proteomes" id="UP001163255">
    <property type="component" value="Chromosome"/>
</dbReference>